<evidence type="ECO:0000259" key="1">
    <source>
        <dbReference type="Pfam" id="PF03109"/>
    </source>
</evidence>
<gene>
    <name evidence="2" type="ORF">EGYM00163_LOCUS12698</name>
</gene>
<dbReference type="InterPro" id="IPR004147">
    <property type="entry name" value="ABC1_dom"/>
</dbReference>
<dbReference type="PANTHER" id="PTHR45890:SF3">
    <property type="entry name" value="PROTEIN KINASE DOMAIN-CONTAINING PROTEIN"/>
    <property type="match status" value="1"/>
</dbReference>
<dbReference type="AlphaFoldDB" id="A0A7S4CMX2"/>
<dbReference type="Pfam" id="PF03109">
    <property type="entry name" value="ABC1"/>
    <property type="match status" value="1"/>
</dbReference>
<feature type="domain" description="ABC1 atypical kinase-like" evidence="1">
    <location>
        <begin position="5"/>
        <end position="155"/>
    </location>
</feature>
<sequence length="283" mass="32339">MDYPGVARQFARNLSLQVDLRFEAENLKAFRDNFQFSKYVIFPKPILASELVLVEEKIYGSPLHEWYGGDGDKSPAHRRLAQSGSDLFLQMILTDNFFHADIHPGNCLVGQRKGEELPYLAMLDVGVCQTLTKEQRDVSHEFLTSIVVGDWEKVAGSLLRMSPSQDFCNHENFKQEVFNICNRVMPPYEPQSFGDRLLYWSRQIGILPRPPKKMGFATDFVQSIFNAMQEHRVRIEPAYASLLFSCLMMECIANHCDKTLDVIGYAAPWFLSSALNGPRRFAT</sequence>
<name>A0A7S4CMX2_9EUGL</name>
<evidence type="ECO:0000313" key="2">
    <source>
        <dbReference type="EMBL" id="CAE0801577.1"/>
    </source>
</evidence>
<organism evidence="2">
    <name type="scientific">Eutreptiella gymnastica</name>
    <dbReference type="NCBI Taxonomy" id="73025"/>
    <lineage>
        <taxon>Eukaryota</taxon>
        <taxon>Discoba</taxon>
        <taxon>Euglenozoa</taxon>
        <taxon>Euglenida</taxon>
        <taxon>Spirocuta</taxon>
        <taxon>Euglenophyceae</taxon>
        <taxon>Eutreptiales</taxon>
        <taxon>Eutreptiaceae</taxon>
        <taxon>Eutreptiella</taxon>
    </lineage>
</organism>
<accession>A0A7S4CMX2</accession>
<dbReference type="InterPro" id="IPR052402">
    <property type="entry name" value="ADCK_kinase"/>
</dbReference>
<proteinExistence type="predicted"/>
<reference evidence="2" key="1">
    <citation type="submission" date="2021-01" db="EMBL/GenBank/DDBJ databases">
        <authorList>
            <person name="Corre E."/>
            <person name="Pelletier E."/>
            <person name="Niang G."/>
            <person name="Scheremetjew M."/>
            <person name="Finn R."/>
            <person name="Kale V."/>
            <person name="Holt S."/>
            <person name="Cochrane G."/>
            <person name="Meng A."/>
            <person name="Brown T."/>
            <person name="Cohen L."/>
        </authorList>
    </citation>
    <scope>NUCLEOTIDE SEQUENCE</scope>
    <source>
        <strain evidence="2">CCMP1594</strain>
    </source>
</reference>
<dbReference type="EMBL" id="HBJA01037307">
    <property type="protein sequence ID" value="CAE0801577.1"/>
    <property type="molecule type" value="Transcribed_RNA"/>
</dbReference>
<dbReference type="SUPFAM" id="SSF56112">
    <property type="entry name" value="Protein kinase-like (PK-like)"/>
    <property type="match status" value="1"/>
</dbReference>
<dbReference type="PANTHER" id="PTHR45890">
    <property type="entry name" value="AARF DOMAIN CONTAINING KINASE 2 (PREDICTED)"/>
    <property type="match status" value="1"/>
</dbReference>
<protein>
    <recommendedName>
        <fullName evidence="1">ABC1 atypical kinase-like domain-containing protein</fullName>
    </recommendedName>
</protein>
<dbReference type="InterPro" id="IPR011009">
    <property type="entry name" value="Kinase-like_dom_sf"/>
</dbReference>